<comment type="caution">
    <text evidence="2">The sequence shown here is derived from an EMBL/GenBank/DDBJ whole genome shotgun (WGS) entry which is preliminary data.</text>
</comment>
<accession>H0R326</accession>
<dbReference type="InterPro" id="IPR045155">
    <property type="entry name" value="Beta-lactam_cat"/>
</dbReference>
<dbReference type="Proteomes" id="UP000035034">
    <property type="component" value="Unassembled WGS sequence"/>
</dbReference>
<dbReference type="Pfam" id="PF13354">
    <property type="entry name" value="Beta-lactamase2"/>
    <property type="match status" value="1"/>
</dbReference>
<name>H0R326_9ACTN</name>
<dbReference type="eggNOG" id="COG2367">
    <property type="taxonomic scope" value="Bacteria"/>
</dbReference>
<keyword evidence="3" id="KW-1185">Reference proteome</keyword>
<dbReference type="Gene3D" id="3.40.710.10">
    <property type="entry name" value="DD-peptidase/beta-lactamase superfamily"/>
    <property type="match status" value="1"/>
</dbReference>
<dbReference type="PANTHER" id="PTHR35333">
    <property type="entry name" value="BETA-LACTAMASE"/>
    <property type="match status" value="1"/>
</dbReference>
<dbReference type="GO" id="GO:0030655">
    <property type="term" value="P:beta-lactam antibiotic catabolic process"/>
    <property type="evidence" value="ECO:0007669"/>
    <property type="project" value="InterPro"/>
</dbReference>
<dbReference type="InterPro" id="IPR012338">
    <property type="entry name" value="Beta-lactam/transpept-like"/>
</dbReference>
<sequence length="300" mass="31869">MVDDSTLDDHVAHTFADAGCAGWVHARTLNESGVEYGYRPDAPVVLASVYKLPLMISLCRMADRNDIDLAERVTVTPHDVAEGATGLSVLHDPVTMSWRDLCVSMMTVSDNAAADVVLGRVGLHQLAADLADLSLSHTRIVSGMREVHARLRAETGTSTVAEAFEALANPDVEAEVSAYDAAYASAGTPRECTTLLDAVWRDVAASPDSCDFIRRTMRKQVFTTRIASGLAVPHATVAGKTGTIGSIRNEIAVVEFPGESSVAIAIFTKSARAAASLPTVDRAIGEVARAVVMALRRPLV</sequence>
<dbReference type="GO" id="GO:0008800">
    <property type="term" value="F:beta-lactamase activity"/>
    <property type="evidence" value="ECO:0007669"/>
    <property type="project" value="InterPro"/>
</dbReference>
<evidence type="ECO:0000313" key="2">
    <source>
        <dbReference type="EMBL" id="GAB19477.1"/>
    </source>
</evidence>
<dbReference type="GO" id="GO:0046677">
    <property type="term" value="P:response to antibiotic"/>
    <property type="evidence" value="ECO:0007669"/>
    <property type="project" value="InterPro"/>
</dbReference>
<dbReference type="AlphaFoldDB" id="H0R326"/>
<protein>
    <recommendedName>
        <fullName evidence="1">Beta-lactamase class A catalytic domain-containing protein</fullName>
    </recommendedName>
</protein>
<dbReference type="InterPro" id="IPR000871">
    <property type="entry name" value="Beta-lactam_class-A"/>
</dbReference>
<evidence type="ECO:0000259" key="1">
    <source>
        <dbReference type="Pfam" id="PF13354"/>
    </source>
</evidence>
<feature type="domain" description="Beta-lactamase class A catalytic" evidence="1">
    <location>
        <begin position="27"/>
        <end position="268"/>
    </location>
</feature>
<dbReference type="RefSeq" id="WP_007318812.1">
    <property type="nucleotide sequence ID" value="NZ_BAEH01000086.1"/>
</dbReference>
<proteinExistence type="predicted"/>
<reference evidence="2 3" key="1">
    <citation type="submission" date="2011-12" db="EMBL/GenBank/DDBJ databases">
        <title>Whole genome shotgun sequence of Gordonia effusa NBRC 100432.</title>
        <authorList>
            <person name="Yoshida I."/>
            <person name="Takarada H."/>
            <person name="Hosoyama A."/>
            <person name="Tsuchikane K."/>
            <person name="Katsumata H."/>
            <person name="Yamazaki S."/>
            <person name="Fujita N."/>
        </authorList>
    </citation>
    <scope>NUCLEOTIDE SEQUENCE [LARGE SCALE GENOMIC DNA]</scope>
    <source>
        <strain evidence="2 3">NBRC 100432</strain>
    </source>
</reference>
<dbReference type="STRING" id="1077974.GOEFS_086_00470"/>
<dbReference type="PANTHER" id="PTHR35333:SF3">
    <property type="entry name" value="BETA-LACTAMASE-TYPE TRANSPEPTIDASE FOLD CONTAINING PROTEIN"/>
    <property type="match status" value="1"/>
</dbReference>
<gene>
    <name evidence="2" type="ORF">GOEFS_086_00470</name>
</gene>
<dbReference type="EMBL" id="BAEH01000086">
    <property type="protein sequence ID" value="GAB19477.1"/>
    <property type="molecule type" value="Genomic_DNA"/>
</dbReference>
<dbReference type="SUPFAM" id="SSF56601">
    <property type="entry name" value="beta-lactamase/transpeptidase-like"/>
    <property type="match status" value="1"/>
</dbReference>
<evidence type="ECO:0000313" key="3">
    <source>
        <dbReference type="Proteomes" id="UP000035034"/>
    </source>
</evidence>
<organism evidence="2 3">
    <name type="scientific">Gordonia effusa NBRC 100432</name>
    <dbReference type="NCBI Taxonomy" id="1077974"/>
    <lineage>
        <taxon>Bacteria</taxon>
        <taxon>Bacillati</taxon>
        <taxon>Actinomycetota</taxon>
        <taxon>Actinomycetes</taxon>
        <taxon>Mycobacteriales</taxon>
        <taxon>Gordoniaceae</taxon>
        <taxon>Gordonia</taxon>
    </lineage>
</organism>